<protein>
    <submittedName>
        <fullName evidence="7">SPX domain-containing protein</fullName>
    </submittedName>
</protein>
<dbReference type="Pfam" id="PF03105">
    <property type="entry name" value="SPX"/>
    <property type="match status" value="1"/>
</dbReference>
<evidence type="ECO:0000313" key="8">
    <source>
        <dbReference type="Proteomes" id="UP000799770"/>
    </source>
</evidence>
<dbReference type="Pfam" id="PF00097">
    <property type="entry name" value="zf-C3HC4"/>
    <property type="match status" value="1"/>
</dbReference>
<sequence>MKFGHVFKEQLKSEGFPPDWVDSAISYSQLKKCINRLTQELEGVGLDAATLSKLLKHVELQNASADAAAAEDRPFEYVLREPDSPEIEGGGKGSTKKKRKRFVPKLLFYVNETTGEVLNARLDEETRRNLQTLAVETGISDLRVFEEPDDAKPVEDTEETVTPPLNRKNSDRLGYRTVEVPLTSDSEFFATLAKELSGLEELQEKEEKRMHAEIDNLGKQIAHLTNPDKRANRKLIGVWRQIFQLYIESDIFFGHTEQDHASHDASKATLRFQEFANKIAQEGLAEKLKKPESVQALNTFMHINREILQGLRFGEMNHTAMLKILKKFDKQTALGVKQTFPKQIEYPEFSEHLAKAVCAEVNNQILSHVPQVDDYACPMCMEIKWRPVKLRCGHTFCIRCLIIMQTNKQHVCPLCREKTVEEACSDNLDVELAAYLKKWFPEEVKNKQKYNEYMAGVDQYGEVYKEKCAVM</sequence>
<name>A0A6A5YHG0_9PLEO</name>
<dbReference type="AlphaFoldDB" id="A0A6A5YHG0"/>
<dbReference type="Gene3D" id="3.30.40.10">
    <property type="entry name" value="Zinc/RING finger domain, C3HC4 (zinc finger)"/>
    <property type="match status" value="1"/>
</dbReference>
<feature type="domain" description="RING-type" evidence="5">
    <location>
        <begin position="377"/>
        <end position="416"/>
    </location>
</feature>
<keyword evidence="1" id="KW-0479">Metal-binding</keyword>
<dbReference type="PROSITE" id="PS00518">
    <property type="entry name" value="ZF_RING_1"/>
    <property type="match status" value="1"/>
</dbReference>
<evidence type="ECO:0000256" key="1">
    <source>
        <dbReference type="ARBA" id="ARBA00022723"/>
    </source>
</evidence>
<proteinExistence type="predicted"/>
<dbReference type="InterPro" id="IPR018957">
    <property type="entry name" value="Znf_C3HC4_RING-type"/>
</dbReference>
<dbReference type="InterPro" id="IPR013083">
    <property type="entry name" value="Znf_RING/FYVE/PHD"/>
</dbReference>
<keyword evidence="3" id="KW-0862">Zinc</keyword>
<gene>
    <name evidence="7" type="ORF">BDV96DRAFT_507928</name>
</gene>
<keyword evidence="8" id="KW-1185">Reference proteome</keyword>
<dbReference type="SMART" id="SM00184">
    <property type="entry name" value="RING"/>
    <property type="match status" value="1"/>
</dbReference>
<reference evidence="7" key="1">
    <citation type="journal article" date="2020" name="Stud. Mycol.">
        <title>101 Dothideomycetes genomes: a test case for predicting lifestyles and emergence of pathogens.</title>
        <authorList>
            <person name="Haridas S."/>
            <person name="Albert R."/>
            <person name="Binder M."/>
            <person name="Bloem J."/>
            <person name="Labutti K."/>
            <person name="Salamov A."/>
            <person name="Andreopoulos B."/>
            <person name="Baker S."/>
            <person name="Barry K."/>
            <person name="Bills G."/>
            <person name="Bluhm B."/>
            <person name="Cannon C."/>
            <person name="Castanera R."/>
            <person name="Culley D."/>
            <person name="Daum C."/>
            <person name="Ezra D."/>
            <person name="Gonzalez J."/>
            <person name="Henrissat B."/>
            <person name="Kuo A."/>
            <person name="Liang C."/>
            <person name="Lipzen A."/>
            <person name="Lutzoni F."/>
            <person name="Magnuson J."/>
            <person name="Mondo S."/>
            <person name="Nolan M."/>
            <person name="Ohm R."/>
            <person name="Pangilinan J."/>
            <person name="Park H.-J."/>
            <person name="Ramirez L."/>
            <person name="Alfaro M."/>
            <person name="Sun H."/>
            <person name="Tritt A."/>
            <person name="Yoshinaga Y."/>
            <person name="Zwiers L.-H."/>
            <person name="Turgeon B."/>
            <person name="Goodwin S."/>
            <person name="Spatafora J."/>
            <person name="Crous P."/>
            <person name="Grigoriev I."/>
        </authorList>
    </citation>
    <scope>NUCLEOTIDE SEQUENCE</scope>
    <source>
        <strain evidence="7">CBS 627.86</strain>
    </source>
</reference>
<dbReference type="PANTHER" id="PTHR23327">
    <property type="entry name" value="RING FINGER PROTEIN 127"/>
    <property type="match status" value="1"/>
</dbReference>
<dbReference type="Proteomes" id="UP000799770">
    <property type="component" value="Unassembled WGS sequence"/>
</dbReference>
<dbReference type="GO" id="GO:0008270">
    <property type="term" value="F:zinc ion binding"/>
    <property type="evidence" value="ECO:0007669"/>
    <property type="project" value="UniProtKB-KW"/>
</dbReference>
<dbReference type="PROSITE" id="PS50089">
    <property type="entry name" value="ZF_RING_2"/>
    <property type="match status" value="1"/>
</dbReference>
<accession>A0A6A5YHG0</accession>
<dbReference type="EMBL" id="ML977363">
    <property type="protein sequence ID" value="KAF2106380.1"/>
    <property type="molecule type" value="Genomic_DNA"/>
</dbReference>
<evidence type="ECO:0000256" key="2">
    <source>
        <dbReference type="ARBA" id="ARBA00022771"/>
    </source>
</evidence>
<organism evidence="7 8">
    <name type="scientific">Lophiotrema nucula</name>
    <dbReference type="NCBI Taxonomy" id="690887"/>
    <lineage>
        <taxon>Eukaryota</taxon>
        <taxon>Fungi</taxon>
        <taxon>Dikarya</taxon>
        <taxon>Ascomycota</taxon>
        <taxon>Pezizomycotina</taxon>
        <taxon>Dothideomycetes</taxon>
        <taxon>Pleosporomycetidae</taxon>
        <taxon>Pleosporales</taxon>
        <taxon>Lophiotremataceae</taxon>
        <taxon>Lophiotrema</taxon>
    </lineage>
</organism>
<dbReference type="SUPFAM" id="SSF57850">
    <property type="entry name" value="RING/U-box"/>
    <property type="match status" value="1"/>
</dbReference>
<dbReference type="InterPro" id="IPR001841">
    <property type="entry name" value="Znf_RING"/>
</dbReference>
<evidence type="ECO:0000259" key="6">
    <source>
        <dbReference type="PROSITE" id="PS51382"/>
    </source>
</evidence>
<dbReference type="InterPro" id="IPR004331">
    <property type="entry name" value="SPX_dom"/>
</dbReference>
<evidence type="ECO:0000259" key="5">
    <source>
        <dbReference type="PROSITE" id="PS50089"/>
    </source>
</evidence>
<dbReference type="OrthoDB" id="5588846at2759"/>
<dbReference type="InterPro" id="IPR017907">
    <property type="entry name" value="Znf_RING_CS"/>
</dbReference>
<evidence type="ECO:0000256" key="3">
    <source>
        <dbReference type="ARBA" id="ARBA00022833"/>
    </source>
</evidence>
<feature type="domain" description="SPX" evidence="6">
    <location>
        <begin position="1"/>
        <end position="342"/>
    </location>
</feature>
<dbReference type="PANTHER" id="PTHR23327:SF51">
    <property type="entry name" value="TRANSCRIPTIONAL REGULATOR OF YEAST FORM ADHERENCE 3"/>
    <property type="match status" value="1"/>
</dbReference>
<evidence type="ECO:0000313" key="7">
    <source>
        <dbReference type="EMBL" id="KAF2106380.1"/>
    </source>
</evidence>
<keyword evidence="2 4" id="KW-0863">Zinc-finger</keyword>
<evidence type="ECO:0000256" key="4">
    <source>
        <dbReference type="PROSITE-ProRule" id="PRU00175"/>
    </source>
</evidence>
<dbReference type="PROSITE" id="PS51382">
    <property type="entry name" value="SPX"/>
    <property type="match status" value="1"/>
</dbReference>